<accession>A0A645DGI1</accession>
<reference evidence="2" key="1">
    <citation type="submission" date="2019-08" db="EMBL/GenBank/DDBJ databases">
        <authorList>
            <person name="Kucharzyk K."/>
            <person name="Murdoch R.W."/>
            <person name="Higgins S."/>
            <person name="Loffler F."/>
        </authorList>
    </citation>
    <scope>NUCLEOTIDE SEQUENCE</scope>
</reference>
<comment type="caution">
    <text evidence="2">The sequence shown here is derived from an EMBL/GenBank/DDBJ whole genome shotgun (WGS) entry which is preliminary data.</text>
</comment>
<evidence type="ECO:0000313" key="2">
    <source>
        <dbReference type="EMBL" id="MPM88148.1"/>
    </source>
</evidence>
<gene>
    <name evidence="2" type="ORF">SDC9_135249</name>
</gene>
<protein>
    <submittedName>
        <fullName evidence="2">Uncharacterized protein</fullName>
    </submittedName>
</protein>
<name>A0A645DGI1_9ZZZZ</name>
<feature type="compositionally biased region" description="Basic and acidic residues" evidence="1">
    <location>
        <begin position="60"/>
        <end position="71"/>
    </location>
</feature>
<feature type="region of interest" description="Disordered" evidence="1">
    <location>
        <begin position="56"/>
        <end position="84"/>
    </location>
</feature>
<sequence length="186" mass="20491">MGIGTLLVHIVRDKQRDGVTAHEGGHGINGRAAGRLPDLAHQGLDKQPHKFHQSVACQKGQKDGAHRDQKAQRTAQPKQEWKQAGAFQPLSRADFGNEHHGTEFAHNFKNGKNNAGAVLIPVLFQERHQRSGNAHCHNDPLLCIAHQLADNAAQRIQGDGVSALEGYRHKKHKDTDKVAQDKLYPS</sequence>
<dbReference type="AlphaFoldDB" id="A0A645DGI1"/>
<organism evidence="2">
    <name type="scientific">bioreactor metagenome</name>
    <dbReference type="NCBI Taxonomy" id="1076179"/>
    <lineage>
        <taxon>unclassified sequences</taxon>
        <taxon>metagenomes</taxon>
        <taxon>ecological metagenomes</taxon>
    </lineage>
</organism>
<evidence type="ECO:0000256" key="1">
    <source>
        <dbReference type="SAM" id="MobiDB-lite"/>
    </source>
</evidence>
<feature type="region of interest" description="Disordered" evidence="1">
    <location>
        <begin position="167"/>
        <end position="186"/>
    </location>
</feature>
<dbReference type="EMBL" id="VSSQ01035825">
    <property type="protein sequence ID" value="MPM88148.1"/>
    <property type="molecule type" value="Genomic_DNA"/>
</dbReference>
<proteinExistence type="predicted"/>